<evidence type="ECO:0000313" key="2">
    <source>
        <dbReference type="Proteomes" id="UP001178461"/>
    </source>
</evidence>
<accession>A0AA35K9A6</accession>
<keyword evidence="2" id="KW-1185">Reference proteome</keyword>
<dbReference type="EMBL" id="OX395129">
    <property type="protein sequence ID" value="CAI5772903.1"/>
    <property type="molecule type" value="Genomic_DNA"/>
</dbReference>
<gene>
    <name evidence="1" type="ORF">PODLI_1B022038</name>
</gene>
<protein>
    <submittedName>
        <fullName evidence="1">Uncharacterized protein</fullName>
    </submittedName>
</protein>
<dbReference type="Proteomes" id="UP001178461">
    <property type="component" value="Chromosome 4"/>
</dbReference>
<dbReference type="AlphaFoldDB" id="A0AA35K9A6"/>
<organism evidence="1 2">
    <name type="scientific">Podarcis lilfordi</name>
    <name type="common">Lilford's wall lizard</name>
    <dbReference type="NCBI Taxonomy" id="74358"/>
    <lineage>
        <taxon>Eukaryota</taxon>
        <taxon>Metazoa</taxon>
        <taxon>Chordata</taxon>
        <taxon>Craniata</taxon>
        <taxon>Vertebrata</taxon>
        <taxon>Euteleostomi</taxon>
        <taxon>Lepidosauria</taxon>
        <taxon>Squamata</taxon>
        <taxon>Bifurcata</taxon>
        <taxon>Unidentata</taxon>
        <taxon>Episquamata</taxon>
        <taxon>Laterata</taxon>
        <taxon>Lacertibaenia</taxon>
        <taxon>Lacertidae</taxon>
        <taxon>Podarcis</taxon>
    </lineage>
</organism>
<reference evidence="1" key="1">
    <citation type="submission" date="2022-12" db="EMBL/GenBank/DDBJ databases">
        <authorList>
            <person name="Alioto T."/>
            <person name="Alioto T."/>
            <person name="Gomez Garrido J."/>
        </authorList>
    </citation>
    <scope>NUCLEOTIDE SEQUENCE</scope>
</reference>
<name>A0AA35K9A6_9SAUR</name>
<sequence>MGGGESGGGKKRSQRNFVSGKYTRVCGSEESRHTQPAGLRFAVGLRGTKNAAKQLDLGRLYSEATSGCHPVDMP</sequence>
<evidence type="ECO:0000313" key="1">
    <source>
        <dbReference type="EMBL" id="CAI5772903.1"/>
    </source>
</evidence>
<proteinExistence type="predicted"/>